<sequence>MASGKLVILDRDGVINQDSPEFIKSPDEWLPIKGSLESIARLSQAGIDVVVITNQSGIGRGLLTANTLGRIHVRMIDYVQQYGGKIQSILFCPHHPDDDCACRKPKAGLYDELATRLNISFQGVYSVGDSLRDLQAARAAGASPVLVKTGNGKKTMKQISQDADWDTTPVYDNLSSFVDAFLADQVVA</sequence>
<comment type="subcellular location">
    <subcellularLocation>
        <location evidence="4 14">Cytoplasm</location>
    </subcellularLocation>
</comment>
<evidence type="ECO:0000256" key="14">
    <source>
        <dbReference type="PIRNR" id="PIRNR004682"/>
    </source>
</evidence>
<proteinExistence type="inferred from homology"/>
<protein>
    <recommendedName>
        <fullName evidence="14">D,D-heptose 1,7-bisphosphate phosphatase</fullName>
        <ecNumber evidence="14">3.1.3.-</ecNumber>
    </recommendedName>
</protein>
<feature type="site" description="Contributes to substrate recognition" evidence="16">
    <location>
        <position position="103"/>
    </location>
</feature>
<dbReference type="InterPro" id="IPR006543">
    <property type="entry name" value="Histidinol-phos"/>
</dbReference>
<evidence type="ECO:0000313" key="18">
    <source>
        <dbReference type="EMBL" id="RBP53319.1"/>
    </source>
</evidence>
<comment type="catalytic activity">
    <reaction evidence="1">
        <text>D-glycero-beta-D-manno-heptose 1,7-bisphosphate + H2O = D-glycero-beta-D-manno-heptose 1-phosphate + phosphate</text>
        <dbReference type="Rhea" id="RHEA:28518"/>
        <dbReference type="ChEBI" id="CHEBI:15377"/>
        <dbReference type="ChEBI" id="CHEBI:43474"/>
        <dbReference type="ChEBI" id="CHEBI:60208"/>
        <dbReference type="ChEBI" id="CHEBI:61593"/>
        <dbReference type="EC" id="3.1.3.82"/>
    </reaction>
</comment>
<feature type="binding site" evidence="17">
    <location>
        <position position="94"/>
    </location>
    <ligand>
        <name>Zn(2+)</name>
        <dbReference type="ChEBI" id="CHEBI:29105"/>
    </ligand>
</feature>
<feature type="binding site" evidence="17">
    <location>
        <position position="129"/>
    </location>
    <ligand>
        <name>Mg(2+)</name>
        <dbReference type="ChEBI" id="CHEBI:18420"/>
    </ligand>
</feature>
<comment type="cofactor">
    <cofactor evidence="2 17">
        <name>Mg(2+)</name>
        <dbReference type="ChEBI" id="CHEBI:18420"/>
    </cofactor>
</comment>
<dbReference type="EC" id="3.1.3.-" evidence="14"/>
<evidence type="ECO:0000256" key="13">
    <source>
        <dbReference type="ARBA" id="ARBA00061616"/>
    </source>
</evidence>
<organism evidence="18 19">
    <name type="scientific">Arenicella xantha</name>
    <dbReference type="NCBI Taxonomy" id="644221"/>
    <lineage>
        <taxon>Bacteria</taxon>
        <taxon>Pseudomonadati</taxon>
        <taxon>Pseudomonadota</taxon>
        <taxon>Gammaproteobacteria</taxon>
        <taxon>Arenicellales</taxon>
        <taxon>Arenicellaceae</taxon>
        <taxon>Arenicella</taxon>
    </lineage>
</organism>
<evidence type="ECO:0000256" key="17">
    <source>
        <dbReference type="PIRSR" id="PIRSR004682-4"/>
    </source>
</evidence>
<name>A0A395JNY4_9GAMM</name>
<evidence type="ECO:0000256" key="15">
    <source>
        <dbReference type="PIRSR" id="PIRSR004682-1"/>
    </source>
</evidence>
<gene>
    <name evidence="18" type="ORF">DFR28_101705</name>
</gene>
<dbReference type="InterPro" id="IPR023214">
    <property type="entry name" value="HAD_sf"/>
</dbReference>
<dbReference type="AlphaFoldDB" id="A0A395JNY4"/>
<keyword evidence="11 17" id="KW-0460">Magnesium</keyword>
<dbReference type="PANTHER" id="PTHR42891:SF1">
    <property type="entry name" value="D-GLYCERO-BETA-D-MANNO-HEPTOSE-1,7-BISPHOSPHATE 7-PHOSPHATASE"/>
    <property type="match status" value="1"/>
</dbReference>
<dbReference type="CDD" id="cd07503">
    <property type="entry name" value="HAD_HisB-N"/>
    <property type="match status" value="1"/>
</dbReference>
<dbReference type="GO" id="GO:0034200">
    <property type="term" value="F:D-glycero-beta-D-manno-heptose 1,7-bisphosphate 7-phosphatase activity"/>
    <property type="evidence" value="ECO:0007669"/>
    <property type="project" value="UniProtKB-EC"/>
</dbReference>
<keyword evidence="10 17" id="KW-0862">Zinc</keyword>
<comment type="caution">
    <text evidence="18">The sequence shown here is derived from an EMBL/GenBank/DDBJ whole genome shotgun (WGS) entry which is preliminary data.</text>
</comment>
<dbReference type="NCBIfam" id="TIGR01662">
    <property type="entry name" value="HAD-SF-IIIA"/>
    <property type="match status" value="1"/>
</dbReference>
<dbReference type="Proteomes" id="UP000253083">
    <property type="component" value="Unassembled WGS sequence"/>
</dbReference>
<evidence type="ECO:0000256" key="6">
    <source>
        <dbReference type="ARBA" id="ARBA00011245"/>
    </source>
</evidence>
<feature type="binding site" evidence="17">
    <location>
        <position position="10"/>
    </location>
    <ligand>
        <name>Mg(2+)</name>
        <dbReference type="ChEBI" id="CHEBI:18420"/>
    </ligand>
</feature>
<dbReference type="Pfam" id="PF13242">
    <property type="entry name" value="Hydrolase_like"/>
    <property type="match status" value="1"/>
</dbReference>
<dbReference type="PIRSF" id="PIRSF004682">
    <property type="entry name" value="GmhB"/>
    <property type="match status" value="1"/>
</dbReference>
<comment type="similarity">
    <text evidence="13 14">Belongs to the gmhB family.</text>
</comment>
<dbReference type="OrthoDB" id="9788272at2"/>
<keyword evidence="8 17" id="KW-0479">Metal-binding</keyword>
<evidence type="ECO:0000256" key="16">
    <source>
        <dbReference type="PIRSR" id="PIRSR004682-3"/>
    </source>
</evidence>
<feature type="site" description="Stabilizes the phosphoryl group" evidence="16">
    <location>
        <position position="104"/>
    </location>
</feature>
<dbReference type="InterPro" id="IPR036412">
    <property type="entry name" value="HAD-like_sf"/>
</dbReference>
<dbReference type="InParanoid" id="A0A395JNY4"/>
<dbReference type="RefSeq" id="WP_113952903.1">
    <property type="nucleotide sequence ID" value="NZ_QNRT01000001.1"/>
</dbReference>
<evidence type="ECO:0000256" key="2">
    <source>
        <dbReference type="ARBA" id="ARBA00001946"/>
    </source>
</evidence>
<dbReference type="Gene3D" id="3.40.50.1000">
    <property type="entry name" value="HAD superfamily/HAD-like"/>
    <property type="match status" value="1"/>
</dbReference>
<evidence type="ECO:0000256" key="10">
    <source>
        <dbReference type="ARBA" id="ARBA00022833"/>
    </source>
</evidence>
<feature type="site" description="Stabilizes the phosphoryl group" evidence="16">
    <location>
        <position position="53"/>
    </location>
</feature>
<dbReference type="SUPFAM" id="SSF56784">
    <property type="entry name" value="HAD-like"/>
    <property type="match status" value="1"/>
</dbReference>
<evidence type="ECO:0000256" key="11">
    <source>
        <dbReference type="ARBA" id="ARBA00022842"/>
    </source>
</evidence>
<evidence type="ECO:0000256" key="3">
    <source>
        <dbReference type="ARBA" id="ARBA00001947"/>
    </source>
</evidence>
<comment type="pathway">
    <text evidence="5">Nucleotide-sugar biosynthesis; ADP-L-glycero-beta-D-manno-heptose biosynthesis; ADP-L-glycero-beta-D-manno-heptose from D-glycero-beta-D-manno-heptose 7-phosphate: step 2/4.</text>
</comment>
<dbReference type="NCBIfam" id="TIGR01656">
    <property type="entry name" value="Histidinol-ppas"/>
    <property type="match status" value="1"/>
</dbReference>
<keyword evidence="7 14" id="KW-0963">Cytoplasm</keyword>
<evidence type="ECO:0000256" key="1">
    <source>
        <dbReference type="ARBA" id="ARBA00001226"/>
    </source>
</evidence>
<reference evidence="18 19" key="1">
    <citation type="submission" date="2018-06" db="EMBL/GenBank/DDBJ databases">
        <title>Genomic Encyclopedia of Type Strains, Phase IV (KMG-IV): sequencing the most valuable type-strain genomes for metagenomic binning, comparative biology and taxonomic classification.</title>
        <authorList>
            <person name="Goeker M."/>
        </authorList>
    </citation>
    <scope>NUCLEOTIDE SEQUENCE [LARGE SCALE GENOMIC DNA]</scope>
    <source>
        <strain evidence="18 19">DSM 24032</strain>
    </source>
</reference>
<dbReference type="InterPro" id="IPR006549">
    <property type="entry name" value="HAD-SF_hydro_IIIA"/>
</dbReference>
<evidence type="ECO:0000256" key="7">
    <source>
        <dbReference type="ARBA" id="ARBA00022490"/>
    </source>
</evidence>
<evidence type="ECO:0000256" key="12">
    <source>
        <dbReference type="ARBA" id="ARBA00023277"/>
    </source>
</evidence>
<evidence type="ECO:0000256" key="9">
    <source>
        <dbReference type="ARBA" id="ARBA00022801"/>
    </source>
</evidence>
<evidence type="ECO:0000256" key="4">
    <source>
        <dbReference type="ARBA" id="ARBA00004496"/>
    </source>
</evidence>
<feature type="active site" description="Nucleophile" evidence="15">
    <location>
        <position position="10"/>
    </location>
</feature>
<dbReference type="GO" id="GO:0046872">
    <property type="term" value="F:metal ion binding"/>
    <property type="evidence" value="ECO:0007669"/>
    <property type="project" value="UniProtKB-KW"/>
</dbReference>
<feature type="binding site" evidence="17">
    <location>
        <position position="12"/>
    </location>
    <ligand>
        <name>Mg(2+)</name>
        <dbReference type="ChEBI" id="CHEBI:18420"/>
    </ligand>
</feature>
<comment type="subunit">
    <text evidence="6">Monomer.</text>
</comment>
<dbReference type="NCBIfam" id="NF006506">
    <property type="entry name" value="PRK08942.1"/>
    <property type="match status" value="1"/>
</dbReference>
<dbReference type="PANTHER" id="PTHR42891">
    <property type="entry name" value="D-GLYCERO-BETA-D-MANNO-HEPTOSE-1,7-BISPHOSPHATE 7-PHOSPHATASE"/>
    <property type="match status" value="1"/>
</dbReference>
<dbReference type="GO" id="GO:0005737">
    <property type="term" value="C:cytoplasm"/>
    <property type="evidence" value="ECO:0007669"/>
    <property type="project" value="UniProtKB-SubCell"/>
</dbReference>
<dbReference type="EMBL" id="QNRT01000001">
    <property type="protein sequence ID" value="RBP53319.1"/>
    <property type="molecule type" value="Genomic_DNA"/>
</dbReference>
<comment type="cofactor">
    <cofactor evidence="3 17">
        <name>Zn(2+)</name>
        <dbReference type="ChEBI" id="CHEBI:29105"/>
    </cofactor>
</comment>
<keyword evidence="9 14" id="KW-0378">Hydrolase</keyword>
<dbReference type="FunCoup" id="A0A395JNY4">
    <property type="interactions" value="236"/>
</dbReference>
<accession>A0A395JNY4</accession>
<feature type="binding site" evidence="17">
    <location>
        <position position="92"/>
    </location>
    <ligand>
        <name>Zn(2+)</name>
        <dbReference type="ChEBI" id="CHEBI:29105"/>
    </ligand>
</feature>
<keyword evidence="12 14" id="KW-0119">Carbohydrate metabolism</keyword>
<feature type="binding site" evidence="17">
    <location>
        <position position="100"/>
    </location>
    <ligand>
        <name>Zn(2+)</name>
        <dbReference type="ChEBI" id="CHEBI:29105"/>
    </ligand>
</feature>
<evidence type="ECO:0000256" key="8">
    <source>
        <dbReference type="ARBA" id="ARBA00022723"/>
    </source>
</evidence>
<dbReference type="GO" id="GO:0005975">
    <property type="term" value="P:carbohydrate metabolic process"/>
    <property type="evidence" value="ECO:0007669"/>
    <property type="project" value="InterPro"/>
</dbReference>
<feature type="active site" description="Proton donor" evidence="15">
    <location>
        <position position="12"/>
    </location>
</feature>
<evidence type="ECO:0000313" key="19">
    <source>
        <dbReference type="Proteomes" id="UP000253083"/>
    </source>
</evidence>
<keyword evidence="19" id="KW-1185">Reference proteome</keyword>
<dbReference type="InterPro" id="IPR004446">
    <property type="entry name" value="Heptose_bisP_phosphatase"/>
</dbReference>
<feature type="binding site" evidence="17">
    <location>
        <position position="102"/>
    </location>
    <ligand>
        <name>Zn(2+)</name>
        <dbReference type="ChEBI" id="CHEBI:29105"/>
    </ligand>
</feature>
<evidence type="ECO:0000256" key="5">
    <source>
        <dbReference type="ARBA" id="ARBA00004708"/>
    </source>
</evidence>
<dbReference type="FunFam" id="3.40.50.1000:FF:000168">
    <property type="entry name" value="D,D-heptose 1,7-bisphosphate phosphatase"/>
    <property type="match status" value="1"/>
</dbReference>